<name>A0A5P2H972_9BURK</name>
<dbReference type="OrthoDB" id="8971059at2"/>
<proteinExistence type="predicted"/>
<gene>
    <name evidence="2" type="ORF">FOB72_20605</name>
</gene>
<dbReference type="EMBL" id="CP044067">
    <property type="protein sequence ID" value="QET04516.1"/>
    <property type="molecule type" value="Genomic_DNA"/>
</dbReference>
<sequence>MDRHQGLAQQARVAFGQQTVEIEVLVKRKGRRRHGIRLATEAHTITNPRKRATLTPLSDKRLSQDHRALPKNPLWPPMRRPPEERSGTMARNYQVVFNDGYWDLRVDGVPRAISRHKSREEAIRVGTAAAERLKVELTVEADDDGAVPDPTLAAA</sequence>
<dbReference type="InterPro" id="IPR018691">
    <property type="entry name" value="DUF2188"/>
</dbReference>
<evidence type="ECO:0000256" key="1">
    <source>
        <dbReference type="SAM" id="MobiDB-lite"/>
    </source>
</evidence>
<feature type="compositionally biased region" description="Basic and acidic residues" evidence="1">
    <location>
        <begin position="58"/>
        <end position="68"/>
    </location>
</feature>
<dbReference type="Proteomes" id="UP000322822">
    <property type="component" value="Chromosome 2"/>
</dbReference>
<dbReference type="AlphaFoldDB" id="A0A5P2H972"/>
<reference evidence="2 3" key="1">
    <citation type="submission" date="2019-09" db="EMBL/GenBank/DDBJ databases">
        <title>FDA dAtabase for Regulatory Grade micrObial Sequences (FDA-ARGOS): Supporting development and validation of Infectious Disease Dx tests.</title>
        <authorList>
            <person name="Sciortino C."/>
            <person name="Tallon L."/>
            <person name="Sadzewicz L."/>
            <person name="Vavikolanu K."/>
            <person name="Mehta A."/>
            <person name="Aluvathingal J."/>
            <person name="Nadendla S."/>
            <person name="Nandy P."/>
            <person name="Geyer C."/>
            <person name="Yan Y."/>
            <person name="Sichtig H."/>
        </authorList>
    </citation>
    <scope>NUCLEOTIDE SEQUENCE [LARGE SCALE GENOMIC DNA]</scope>
    <source>
        <strain evidence="2 3">FDAARGOS_664</strain>
    </source>
</reference>
<protein>
    <submittedName>
        <fullName evidence="2">DUF2188 domain-containing protein</fullName>
    </submittedName>
</protein>
<dbReference type="Pfam" id="PF09954">
    <property type="entry name" value="DUF2188"/>
    <property type="match status" value="1"/>
</dbReference>
<accession>A0A5P2H972</accession>
<evidence type="ECO:0000313" key="3">
    <source>
        <dbReference type="Proteomes" id="UP000322822"/>
    </source>
</evidence>
<evidence type="ECO:0000313" key="2">
    <source>
        <dbReference type="EMBL" id="QET04516.1"/>
    </source>
</evidence>
<organism evidence="2 3">
    <name type="scientific">Cupriavidus pauculus</name>
    <dbReference type="NCBI Taxonomy" id="82633"/>
    <lineage>
        <taxon>Bacteria</taxon>
        <taxon>Pseudomonadati</taxon>
        <taxon>Pseudomonadota</taxon>
        <taxon>Betaproteobacteria</taxon>
        <taxon>Burkholderiales</taxon>
        <taxon>Burkholderiaceae</taxon>
        <taxon>Cupriavidus</taxon>
    </lineage>
</organism>
<feature type="region of interest" description="Disordered" evidence="1">
    <location>
        <begin position="54"/>
        <end position="89"/>
    </location>
</feature>